<evidence type="ECO:0000313" key="3">
    <source>
        <dbReference type="Proteomes" id="UP000549971"/>
    </source>
</evidence>
<gene>
    <name evidence="2" type="ORF">HDA39_001773</name>
</gene>
<comment type="caution">
    <text evidence="2">The sequence shown here is derived from an EMBL/GenBank/DDBJ whole genome shotgun (WGS) entry which is preliminary data.</text>
</comment>
<feature type="region of interest" description="Disordered" evidence="1">
    <location>
        <begin position="25"/>
        <end position="59"/>
    </location>
</feature>
<evidence type="ECO:0000256" key="1">
    <source>
        <dbReference type="SAM" id="MobiDB-lite"/>
    </source>
</evidence>
<reference evidence="2 3" key="1">
    <citation type="submission" date="2020-08" db="EMBL/GenBank/DDBJ databases">
        <title>Sequencing the genomes of 1000 actinobacteria strains.</title>
        <authorList>
            <person name="Klenk H.-P."/>
        </authorList>
    </citation>
    <scope>NUCLEOTIDE SEQUENCE [LARGE SCALE GENOMIC DNA]</scope>
    <source>
        <strain evidence="2 3">DSM 28967</strain>
    </source>
</reference>
<sequence>MGTAKEEAEARDRIEQEAIKRQADALKKADAEKSKNKMVADPSAGVGWPDDAVSPSTGPVTEIAGKLGVGPGADLALAQRLLDSGRRPADAPTSTPRGDGATARIGAALNRPATPAVER</sequence>
<feature type="region of interest" description="Disordered" evidence="1">
    <location>
        <begin position="82"/>
        <end position="119"/>
    </location>
</feature>
<protein>
    <submittedName>
        <fullName evidence="2">Uncharacterized protein</fullName>
    </submittedName>
</protein>
<evidence type="ECO:0000313" key="2">
    <source>
        <dbReference type="EMBL" id="MBB5835039.1"/>
    </source>
</evidence>
<organism evidence="2 3">
    <name type="scientific">Kribbella italica</name>
    <dbReference type="NCBI Taxonomy" id="1540520"/>
    <lineage>
        <taxon>Bacteria</taxon>
        <taxon>Bacillati</taxon>
        <taxon>Actinomycetota</taxon>
        <taxon>Actinomycetes</taxon>
        <taxon>Propionibacteriales</taxon>
        <taxon>Kribbellaceae</taxon>
        <taxon>Kribbella</taxon>
    </lineage>
</organism>
<name>A0A7W9J3Q8_9ACTN</name>
<keyword evidence="3" id="KW-1185">Reference proteome</keyword>
<feature type="compositionally biased region" description="Basic and acidic residues" evidence="1">
    <location>
        <begin position="25"/>
        <end position="35"/>
    </location>
</feature>
<accession>A0A7W9J3Q8</accession>
<dbReference type="EMBL" id="JACHMY010000001">
    <property type="protein sequence ID" value="MBB5835039.1"/>
    <property type="molecule type" value="Genomic_DNA"/>
</dbReference>
<dbReference type="AlphaFoldDB" id="A0A7W9J3Q8"/>
<proteinExistence type="predicted"/>
<dbReference type="RefSeq" id="WP_184794735.1">
    <property type="nucleotide sequence ID" value="NZ_JACHMY010000001.1"/>
</dbReference>
<dbReference type="Proteomes" id="UP000549971">
    <property type="component" value="Unassembled WGS sequence"/>
</dbReference>